<feature type="domain" description="Solute-binding protein family 5" evidence="7">
    <location>
        <begin position="95"/>
        <end position="478"/>
    </location>
</feature>
<evidence type="ECO:0000256" key="6">
    <source>
        <dbReference type="SAM" id="SignalP"/>
    </source>
</evidence>
<dbReference type="Gene3D" id="3.90.76.10">
    <property type="entry name" value="Dipeptide-binding Protein, Domain 1"/>
    <property type="match status" value="1"/>
</dbReference>
<feature type="signal peptide" evidence="6">
    <location>
        <begin position="1"/>
        <end position="23"/>
    </location>
</feature>
<evidence type="ECO:0000313" key="8">
    <source>
        <dbReference type="EMBL" id="AFS77400.1"/>
    </source>
</evidence>
<dbReference type="OrthoDB" id="9801912at2"/>
<dbReference type="AlphaFoldDB" id="K0AXF7"/>
<evidence type="ECO:0000256" key="4">
    <source>
        <dbReference type="ARBA" id="ARBA00022729"/>
    </source>
</evidence>
<dbReference type="KEGG" id="cad:Curi_c03200"/>
<dbReference type="InterPro" id="IPR039424">
    <property type="entry name" value="SBP_5"/>
</dbReference>
<dbReference type="GO" id="GO:1904680">
    <property type="term" value="F:peptide transmembrane transporter activity"/>
    <property type="evidence" value="ECO:0007669"/>
    <property type="project" value="TreeGrafter"/>
</dbReference>
<dbReference type="PIRSF" id="PIRSF002741">
    <property type="entry name" value="MppA"/>
    <property type="match status" value="1"/>
</dbReference>
<accession>K0AXF7</accession>
<feature type="coiled-coil region" evidence="5">
    <location>
        <begin position="381"/>
        <end position="408"/>
    </location>
</feature>
<gene>
    <name evidence="8" type="primary">oppA</name>
    <name evidence="8" type="ordered locus">Curi_c03200</name>
</gene>
<sequence length="557" mass="62753">MKFKKLLSLGLVSVLSLSMVLTGCGGKDNGTGDKNPSKVETELAEEQVVKVNWETEPPSLDPQISTDQVSGWILNNIYEGLVRVDKDGKIKQGSGLAKSWKVNEDETVYTFTLRDAQWSDGTPITAGDFEFAWKRALDPKVASQYADLFYHIKGGEDFNTGKTPDASQVGVKALDEKTLEVTLERPTPFFLNLTSYITFLPVQKAAVENFGDKFASEPDKMVYSGPFVIKEWTKEQKLTLEKNPKYWDAANVKLERIEGDMITDANGMANLYDTDELDVMRVPPVLVDKYKDSPDYLIEPDSVTWYMQYNLENKYMANKNIREAFALSIDKKSLVDNVRRDGSIVSQGLVPDSIQSKQGEMFGEVRGNALKDYNYNAKKAKESFEKGLKELGVTKEELEKNISYLTEDKPNAIKEAQALQQMWKQALGVEVKIETVSFKLRLDRYIRKDFSMTMSGWGADYDDPMTFISLFVTGGGNNYASYSSQEYDALVKKAIESSGDERVNTMIEAEKLLAKDLPIFPLYQATKLYLQKDYVKGVERHAAGADMSFKNAYVVKH</sequence>
<comment type="similarity">
    <text evidence="2">Belongs to the bacterial solute-binding protein 5 family.</text>
</comment>
<protein>
    <submittedName>
        <fullName evidence="8">Oligopeptide transporter, periplasmic-binding protein OppA</fullName>
    </submittedName>
</protein>
<feature type="chain" id="PRO_5039470037" evidence="6">
    <location>
        <begin position="24"/>
        <end position="557"/>
    </location>
</feature>
<evidence type="ECO:0000256" key="3">
    <source>
        <dbReference type="ARBA" id="ARBA00022448"/>
    </source>
</evidence>
<dbReference type="Gene3D" id="3.40.190.10">
    <property type="entry name" value="Periplasmic binding protein-like II"/>
    <property type="match status" value="1"/>
</dbReference>
<dbReference type="PATRIC" id="fig|1128398.3.peg.330"/>
<dbReference type="GO" id="GO:0015833">
    <property type="term" value="P:peptide transport"/>
    <property type="evidence" value="ECO:0007669"/>
    <property type="project" value="TreeGrafter"/>
</dbReference>
<dbReference type="PANTHER" id="PTHR30290:SF79">
    <property type="entry name" value="DIPEPTIDE-BINDING PROTEIN DPPE"/>
    <property type="match status" value="1"/>
</dbReference>
<keyword evidence="9" id="KW-1185">Reference proteome</keyword>
<name>K0AXF7_GOTA9</name>
<dbReference type="FunFam" id="3.90.76.10:FF:000001">
    <property type="entry name" value="Oligopeptide ABC transporter substrate-binding protein"/>
    <property type="match status" value="1"/>
</dbReference>
<dbReference type="HOGENOM" id="CLU_017028_0_4_9"/>
<dbReference type="PANTHER" id="PTHR30290">
    <property type="entry name" value="PERIPLASMIC BINDING COMPONENT OF ABC TRANSPORTER"/>
    <property type="match status" value="1"/>
</dbReference>
<proteinExistence type="inferred from homology"/>
<dbReference type="GO" id="GO:0043190">
    <property type="term" value="C:ATP-binding cassette (ABC) transporter complex"/>
    <property type="evidence" value="ECO:0007669"/>
    <property type="project" value="InterPro"/>
</dbReference>
<dbReference type="Gene3D" id="3.10.105.10">
    <property type="entry name" value="Dipeptide-binding Protein, Domain 3"/>
    <property type="match status" value="1"/>
</dbReference>
<dbReference type="RefSeq" id="WP_014966537.1">
    <property type="nucleotide sequence ID" value="NC_018664.1"/>
</dbReference>
<dbReference type="PROSITE" id="PS51257">
    <property type="entry name" value="PROKAR_LIPOPROTEIN"/>
    <property type="match status" value="1"/>
</dbReference>
<dbReference type="SUPFAM" id="SSF53850">
    <property type="entry name" value="Periplasmic binding protein-like II"/>
    <property type="match status" value="1"/>
</dbReference>
<dbReference type="CDD" id="cd08504">
    <property type="entry name" value="PBP2_OppA"/>
    <property type="match status" value="1"/>
</dbReference>
<dbReference type="InterPro" id="IPR000914">
    <property type="entry name" value="SBP_5_dom"/>
</dbReference>
<dbReference type="FunFam" id="3.10.105.10:FF:000001">
    <property type="entry name" value="Oligopeptide ABC transporter, oligopeptide-binding protein"/>
    <property type="match status" value="1"/>
</dbReference>
<evidence type="ECO:0000259" key="7">
    <source>
        <dbReference type="Pfam" id="PF00496"/>
    </source>
</evidence>
<dbReference type="STRING" id="1128398.Curi_c03200"/>
<reference evidence="8 9" key="1">
    <citation type="journal article" date="2012" name="PLoS ONE">
        <title>The purine-utilizing bacterium Clostridium acidurici 9a: a genome-guided metabolic reconsideration.</title>
        <authorList>
            <person name="Hartwich K."/>
            <person name="Poehlein A."/>
            <person name="Daniel R."/>
        </authorList>
    </citation>
    <scope>NUCLEOTIDE SEQUENCE [LARGE SCALE GENOMIC DNA]</scope>
    <source>
        <strain evidence="9">ATCC 7906 / DSM 604 / BCRC 14475 / CIP 104303 / KCTC 5404 / NCIMB 10678 / 9a</strain>
    </source>
</reference>
<keyword evidence="3" id="KW-0813">Transport</keyword>
<evidence type="ECO:0000256" key="1">
    <source>
        <dbReference type="ARBA" id="ARBA00004196"/>
    </source>
</evidence>
<dbReference type="EMBL" id="CP003326">
    <property type="protein sequence ID" value="AFS77400.1"/>
    <property type="molecule type" value="Genomic_DNA"/>
</dbReference>
<keyword evidence="5" id="KW-0175">Coiled coil</keyword>
<evidence type="ECO:0000256" key="2">
    <source>
        <dbReference type="ARBA" id="ARBA00005695"/>
    </source>
</evidence>
<organism evidence="8 9">
    <name type="scientific">Gottschalkia acidurici (strain ATCC 7906 / DSM 604 / BCRC 14475 / CIP 104303 / KCTC 5404 / NCIMB 10678 / 9a)</name>
    <name type="common">Clostridium acidurici</name>
    <dbReference type="NCBI Taxonomy" id="1128398"/>
    <lineage>
        <taxon>Bacteria</taxon>
        <taxon>Bacillati</taxon>
        <taxon>Bacillota</taxon>
        <taxon>Tissierellia</taxon>
        <taxon>Tissierellales</taxon>
        <taxon>Gottschalkiaceae</taxon>
        <taxon>Gottschalkia</taxon>
    </lineage>
</organism>
<dbReference type="Pfam" id="PF00496">
    <property type="entry name" value="SBP_bac_5"/>
    <property type="match status" value="1"/>
</dbReference>
<evidence type="ECO:0000256" key="5">
    <source>
        <dbReference type="SAM" id="Coils"/>
    </source>
</evidence>
<dbReference type="Proteomes" id="UP000006094">
    <property type="component" value="Chromosome"/>
</dbReference>
<evidence type="ECO:0000313" key="9">
    <source>
        <dbReference type="Proteomes" id="UP000006094"/>
    </source>
</evidence>
<dbReference type="eggNOG" id="COG4166">
    <property type="taxonomic scope" value="Bacteria"/>
</dbReference>
<dbReference type="InterPro" id="IPR030678">
    <property type="entry name" value="Peptide/Ni-bd"/>
</dbReference>
<keyword evidence="4 6" id="KW-0732">Signal</keyword>
<comment type="subcellular location">
    <subcellularLocation>
        <location evidence="1">Cell envelope</location>
    </subcellularLocation>
</comment>
<dbReference type="GO" id="GO:0030288">
    <property type="term" value="C:outer membrane-bounded periplasmic space"/>
    <property type="evidence" value="ECO:0007669"/>
    <property type="project" value="UniProtKB-ARBA"/>
</dbReference>